<protein>
    <submittedName>
        <fullName evidence="2">Uncharacterized protein</fullName>
    </submittedName>
</protein>
<proteinExistence type="predicted"/>
<keyword evidence="3" id="KW-1185">Reference proteome</keyword>
<reference evidence="3" key="1">
    <citation type="journal article" date="2019" name="Int. J. Syst. Evol. Microbiol.">
        <title>The Global Catalogue of Microorganisms (GCM) 10K type strain sequencing project: providing services to taxonomists for standard genome sequencing and annotation.</title>
        <authorList>
            <consortium name="The Broad Institute Genomics Platform"/>
            <consortium name="The Broad Institute Genome Sequencing Center for Infectious Disease"/>
            <person name="Wu L."/>
            <person name="Ma J."/>
        </authorList>
    </citation>
    <scope>NUCLEOTIDE SEQUENCE [LARGE SCALE GENOMIC DNA]</scope>
    <source>
        <strain evidence="3">KCTC 22209</strain>
    </source>
</reference>
<dbReference type="EMBL" id="JBHUPE010000005">
    <property type="protein sequence ID" value="MFD2904869.1"/>
    <property type="molecule type" value="Genomic_DNA"/>
</dbReference>
<feature type="compositionally biased region" description="Polar residues" evidence="1">
    <location>
        <begin position="14"/>
        <end position="27"/>
    </location>
</feature>
<dbReference type="Proteomes" id="UP001597509">
    <property type="component" value="Unassembled WGS sequence"/>
</dbReference>
<evidence type="ECO:0000256" key="1">
    <source>
        <dbReference type="SAM" id="MobiDB-lite"/>
    </source>
</evidence>
<evidence type="ECO:0000313" key="2">
    <source>
        <dbReference type="EMBL" id="MFD2904869.1"/>
    </source>
</evidence>
<feature type="region of interest" description="Disordered" evidence="1">
    <location>
        <begin position="1"/>
        <end position="27"/>
    </location>
</feature>
<organism evidence="2 3">
    <name type="scientific">Sphingobacterium anhuiense</name>
    <dbReference type="NCBI Taxonomy" id="493780"/>
    <lineage>
        <taxon>Bacteria</taxon>
        <taxon>Pseudomonadati</taxon>
        <taxon>Bacteroidota</taxon>
        <taxon>Sphingobacteriia</taxon>
        <taxon>Sphingobacteriales</taxon>
        <taxon>Sphingobacteriaceae</taxon>
        <taxon>Sphingobacterium</taxon>
    </lineage>
</organism>
<dbReference type="RefSeq" id="WP_380921201.1">
    <property type="nucleotide sequence ID" value="NZ_JBHUPE010000005.1"/>
</dbReference>
<evidence type="ECO:0000313" key="3">
    <source>
        <dbReference type="Proteomes" id="UP001597509"/>
    </source>
</evidence>
<comment type="caution">
    <text evidence="2">The sequence shown here is derived from an EMBL/GenBank/DDBJ whole genome shotgun (WGS) entry which is preliminary data.</text>
</comment>
<gene>
    <name evidence="2" type="ORF">ACFS6I_13095</name>
</gene>
<sequence>MPWYSFTPGAASPQDPSEPNQYTLVGSNPPSCASPKIKVCAIQASDNSGHPIFTTNLYREIIRAQHNQLESTNVLLRPA</sequence>
<name>A0ABW5YWL7_9SPHI</name>
<accession>A0ABW5YWL7</accession>